<evidence type="ECO:0000256" key="5">
    <source>
        <dbReference type="ARBA" id="ARBA00022833"/>
    </source>
</evidence>
<evidence type="ECO:0000313" key="12">
    <source>
        <dbReference type="Proteomes" id="UP000694941"/>
    </source>
</evidence>
<organism evidence="12 13">
    <name type="scientific">Limulus polyphemus</name>
    <name type="common">Atlantic horseshoe crab</name>
    <dbReference type="NCBI Taxonomy" id="6850"/>
    <lineage>
        <taxon>Eukaryota</taxon>
        <taxon>Metazoa</taxon>
        <taxon>Ecdysozoa</taxon>
        <taxon>Arthropoda</taxon>
        <taxon>Chelicerata</taxon>
        <taxon>Merostomata</taxon>
        <taxon>Xiphosura</taxon>
        <taxon>Limulidae</taxon>
        <taxon>Limulus</taxon>
    </lineage>
</organism>
<dbReference type="Gene3D" id="3.40.390.10">
    <property type="entry name" value="Collagenase (Catalytic Domain)"/>
    <property type="match status" value="1"/>
</dbReference>
<name>A0ABM1C5A7_LIMPO</name>
<dbReference type="Proteomes" id="UP000694941">
    <property type="component" value="Unplaced"/>
</dbReference>
<comment type="cofactor">
    <cofactor evidence="9">
        <name>Zn(2+)</name>
        <dbReference type="ChEBI" id="CHEBI:29105"/>
    </cofactor>
    <text evidence="9">Binds 1 zinc ion.</text>
</comment>
<protein>
    <recommendedName>
        <fullName evidence="8">oligopeptidase A</fullName>
        <ecNumber evidence="8">3.4.24.70</ecNumber>
    </recommendedName>
</protein>
<keyword evidence="3 9" id="KW-0479">Metal-binding</keyword>
<dbReference type="PANTHER" id="PTHR11804:SF83">
    <property type="entry name" value="LD37516P"/>
    <property type="match status" value="1"/>
</dbReference>
<evidence type="ECO:0000259" key="11">
    <source>
        <dbReference type="Pfam" id="PF19310"/>
    </source>
</evidence>
<dbReference type="PANTHER" id="PTHR11804">
    <property type="entry name" value="PROTEASE M3 THIMET OLIGOPEPTIDASE-RELATED"/>
    <property type="match status" value="1"/>
</dbReference>
<keyword evidence="6 9" id="KW-0482">Metalloprotease</keyword>
<dbReference type="Pfam" id="PF01432">
    <property type="entry name" value="Peptidase_M3"/>
    <property type="match status" value="1"/>
</dbReference>
<evidence type="ECO:0000256" key="9">
    <source>
        <dbReference type="RuleBase" id="RU003435"/>
    </source>
</evidence>
<dbReference type="CDD" id="cd06456">
    <property type="entry name" value="M3A_DCP"/>
    <property type="match status" value="1"/>
</dbReference>
<keyword evidence="5 9" id="KW-0862">Zinc</keyword>
<dbReference type="Gene3D" id="1.10.1370.10">
    <property type="entry name" value="Neurolysin, domain 3"/>
    <property type="match status" value="1"/>
</dbReference>
<reference evidence="13" key="1">
    <citation type="submission" date="2025-08" db="UniProtKB">
        <authorList>
            <consortium name="RefSeq"/>
        </authorList>
    </citation>
    <scope>IDENTIFICATION</scope>
    <source>
        <tissue evidence="13">Muscle</tissue>
    </source>
</reference>
<evidence type="ECO:0000256" key="8">
    <source>
        <dbReference type="ARBA" id="ARBA00026100"/>
    </source>
</evidence>
<dbReference type="InterPro" id="IPR001567">
    <property type="entry name" value="Pept_M3A_M3B_dom"/>
</dbReference>
<sequence>MAALSVVSARNGYRIFGSSVYSSLQRNIRRSKYIVLVPEIPDETPETNPLLRQSALPKYSQLTPEKCVNAIGKLVIEYESGICRLEEQLKDGGQQKNFTTVIEPLEKLTNPLDYAWSTMKNLCIVTQNEQITRAYKKLHPRVQKAKTQRFHSQPIFHAMKEINADRDKLSEVQQRVIDKCLLESRLDGIELWGYEQKHFNNTLVNLAKYKNQYREKLTKARSAFSHTITDIGIVADFPDELIKEMAVDRTNPSRGPWIVTLDPHIYNPFMKFCSDRLLRWNIWNANVTLASATSQDVNNSIEIEEIRSVRKEQAKLLGYNNFAQMSMETKMAGNVENALSMITTLRLKSKAATEKELSELQEFAAECGFEAKLELWDVPFWRQKQKESLFRIDYSDIQQYFPYPVVLQGLFNFCKEIFGITFKEATSEVDVWHPDVQFFKIYDENDSYLASFYIDPYIRQGQKLPGAWMEAACNRSKAVGTSPLSYMIFSFPKPSYQKPSLLSFHDVVALFKKFGHLLQNSLTTVPYSDVSGLTNLEWDVVDVCPHFMTCWLKDYNTIASCSSHVENGNAISEDLHNQLLKAECHMAGYDLTKELYLSALDLELYSSKEFWLDITKRVWPEYMNFPLEKQDAHPCSFSEIFCDEYPAAYFSFKWAEMIAADAFSAFLEAGLDNKISQRFRDTFLSLGGGCHPSEVFRRFRGRDPSPDALLAACGLMKPAIEKEKATRH</sequence>
<dbReference type="InterPro" id="IPR024079">
    <property type="entry name" value="MetalloPept_cat_dom_sf"/>
</dbReference>
<gene>
    <name evidence="13" type="primary">LOC106478448</name>
</gene>
<accession>A0ABM1C5A7</accession>
<dbReference type="RefSeq" id="XP_013794444.1">
    <property type="nucleotide sequence ID" value="XM_013938990.2"/>
</dbReference>
<feature type="domain" description="Oligopeptidase A N-terminal" evidence="11">
    <location>
        <begin position="73"/>
        <end position="193"/>
    </location>
</feature>
<keyword evidence="2 9" id="KW-0645">Protease</keyword>
<evidence type="ECO:0000256" key="2">
    <source>
        <dbReference type="ARBA" id="ARBA00022670"/>
    </source>
</evidence>
<dbReference type="GeneID" id="106478448"/>
<dbReference type="SUPFAM" id="SSF55486">
    <property type="entry name" value="Metalloproteases ('zincins'), catalytic domain"/>
    <property type="match status" value="1"/>
</dbReference>
<feature type="domain" description="Peptidase M3A/M3B catalytic" evidence="10">
    <location>
        <begin position="269"/>
        <end position="714"/>
    </location>
</feature>
<evidence type="ECO:0000313" key="13">
    <source>
        <dbReference type="RefSeq" id="XP_013794444.1"/>
    </source>
</evidence>
<comment type="catalytic activity">
    <reaction evidence="7">
        <text>Hydrolysis of oligopeptides, with broad specificity. Gly or Ala commonly occur as P1 or P1' residues, but more distant residues are also important, as is shown by the fact that Z-Gly-Pro-Gly-|-Gly-Pro-Ala is cleaved, but not Z-(Gly)(5).</text>
        <dbReference type="EC" id="3.4.24.70"/>
    </reaction>
</comment>
<evidence type="ECO:0000256" key="3">
    <source>
        <dbReference type="ARBA" id="ARBA00022723"/>
    </source>
</evidence>
<evidence type="ECO:0000256" key="1">
    <source>
        <dbReference type="ARBA" id="ARBA00006040"/>
    </source>
</evidence>
<evidence type="ECO:0000256" key="7">
    <source>
        <dbReference type="ARBA" id="ARBA00024603"/>
    </source>
</evidence>
<evidence type="ECO:0000259" key="10">
    <source>
        <dbReference type="Pfam" id="PF01432"/>
    </source>
</evidence>
<evidence type="ECO:0000256" key="6">
    <source>
        <dbReference type="ARBA" id="ARBA00023049"/>
    </source>
</evidence>
<keyword evidence="12" id="KW-1185">Reference proteome</keyword>
<evidence type="ECO:0000256" key="4">
    <source>
        <dbReference type="ARBA" id="ARBA00022801"/>
    </source>
</evidence>
<keyword evidence="4 9" id="KW-0378">Hydrolase</keyword>
<dbReference type="InterPro" id="IPR024077">
    <property type="entry name" value="Neurolysin/TOP_dom2"/>
</dbReference>
<dbReference type="Gene3D" id="1.10.1370.40">
    <property type="match status" value="1"/>
</dbReference>
<dbReference type="InterPro" id="IPR034005">
    <property type="entry name" value="M3A_DCP"/>
</dbReference>
<dbReference type="InterPro" id="IPR045666">
    <property type="entry name" value="OpdA_N"/>
</dbReference>
<comment type="similarity">
    <text evidence="1 9">Belongs to the peptidase M3 family.</text>
</comment>
<dbReference type="InterPro" id="IPR045090">
    <property type="entry name" value="Pept_M3A_M3B"/>
</dbReference>
<proteinExistence type="inferred from homology"/>
<dbReference type="EC" id="3.4.24.70" evidence="8"/>
<dbReference type="Pfam" id="PF19310">
    <property type="entry name" value="TOP_N"/>
    <property type="match status" value="1"/>
</dbReference>